<dbReference type="EC" id="1.1.5.3" evidence="6"/>
<comment type="similarity">
    <text evidence="2 6">Belongs to the FAD-dependent glycerol-3-phosphate dehydrogenase family.</text>
</comment>
<evidence type="ECO:0000256" key="3">
    <source>
        <dbReference type="ARBA" id="ARBA00022630"/>
    </source>
</evidence>
<dbReference type="Gene3D" id="1.10.8.870">
    <property type="entry name" value="Alpha-glycerophosphate oxidase, cap domain"/>
    <property type="match status" value="1"/>
</dbReference>
<evidence type="ECO:0000256" key="6">
    <source>
        <dbReference type="RuleBase" id="RU361217"/>
    </source>
</evidence>
<keyword evidence="5 6" id="KW-0560">Oxidoreductase</keyword>
<dbReference type="Pfam" id="PF16901">
    <property type="entry name" value="DAO_C"/>
    <property type="match status" value="1"/>
</dbReference>
<dbReference type="InterPro" id="IPR000447">
    <property type="entry name" value="G3P_DH_FAD-dep"/>
</dbReference>
<reference evidence="9" key="1">
    <citation type="submission" date="2021-10" db="EMBL/GenBank/DDBJ databases">
        <title>The complete genome sequence of Leeia sp. TBRC 13508.</title>
        <authorList>
            <person name="Charoenyingcharoen P."/>
            <person name="Yukphan P."/>
        </authorList>
    </citation>
    <scope>NUCLEOTIDE SEQUENCE</scope>
    <source>
        <strain evidence="9">TBRC 13508</strain>
    </source>
</reference>
<dbReference type="PANTHER" id="PTHR11985">
    <property type="entry name" value="GLYCEROL-3-PHOSPHATE DEHYDROGENASE"/>
    <property type="match status" value="1"/>
</dbReference>
<sequence>MLDQIFDVIVIGGGINGAGIARDAAGRGLSVLLCEKDDLAEHTSSASTKLIHGGLRYLEYGEFSLVRKALQEREVLLDSAPHIMWPLRFVMPHNQHLRPAWMIRLGLFLYDHLAARKTLAGSAQIRLDQHETGLPLKSSYSKGFMYSDGWVDDARLVVLNARDAALHGAKILTRTKCIQAQKTGEHWVVTLRNEHDTFTVKSKSIVNAAGPWAASFLDDAGTNQPHRSLRLIKGSHIVVPRLFDHECAYIFQNPDRRIMFAIPYEHDFTLIGTTDVDYIGDPGDATISNEEIDYLCKMSSEYFTASVTPDMVKWHYSGVRPLLDDEHSNAASVTRDYSLELVTNGPALLNVFGGKITTFRVLAETAVNQLVAALGLSCKPWTSKSKLPGGHLGSLSKTAYIQSVCEHYPHLPTDMVARVAQLYGSEHRRILGNAKSLSDLGGYVIPGMTASEIQYLRKYEWAVSAKDILWRRTKLGLHVPDCETTLQNWLVENPT</sequence>
<evidence type="ECO:0000256" key="2">
    <source>
        <dbReference type="ARBA" id="ARBA00007330"/>
    </source>
</evidence>
<feature type="domain" description="FAD dependent oxidoreductase" evidence="7">
    <location>
        <begin position="7"/>
        <end position="357"/>
    </location>
</feature>
<evidence type="ECO:0000259" key="7">
    <source>
        <dbReference type="Pfam" id="PF01266"/>
    </source>
</evidence>
<dbReference type="SUPFAM" id="SSF51905">
    <property type="entry name" value="FAD/NAD(P)-binding domain"/>
    <property type="match status" value="1"/>
</dbReference>
<dbReference type="InterPro" id="IPR031656">
    <property type="entry name" value="DAO_C"/>
</dbReference>
<feature type="domain" description="Alpha-glycerophosphate oxidase C-terminal" evidence="8">
    <location>
        <begin position="382"/>
        <end position="478"/>
    </location>
</feature>
<evidence type="ECO:0000256" key="4">
    <source>
        <dbReference type="ARBA" id="ARBA00022827"/>
    </source>
</evidence>
<dbReference type="InterPro" id="IPR006076">
    <property type="entry name" value="FAD-dep_OxRdtase"/>
</dbReference>
<dbReference type="NCBIfam" id="NF008899">
    <property type="entry name" value="PRK12266.1"/>
    <property type="match status" value="1"/>
</dbReference>
<name>A0ABS8D6P7_9NEIS</name>
<keyword evidence="4" id="KW-0274">FAD</keyword>
<protein>
    <recommendedName>
        <fullName evidence="6">Glycerol-3-phosphate dehydrogenase</fullName>
        <ecNumber evidence="6">1.1.5.3</ecNumber>
    </recommendedName>
</protein>
<dbReference type="InterPro" id="IPR036188">
    <property type="entry name" value="FAD/NAD-bd_sf"/>
</dbReference>
<comment type="cofactor">
    <cofactor evidence="1 6">
        <name>FAD</name>
        <dbReference type="ChEBI" id="CHEBI:57692"/>
    </cofactor>
</comment>
<dbReference type="PROSITE" id="PS00977">
    <property type="entry name" value="FAD_G3PDH_1"/>
    <property type="match status" value="1"/>
</dbReference>
<evidence type="ECO:0000256" key="5">
    <source>
        <dbReference type="ARBA" id="ARBA00023002"/>
    </source>
</evidence>
<dbReference type="PANTHER" id="PTHR11985:SF15">
    <property type="entry name" value="GLYCEROL-3-PHOSPHATE DEHYDROGENASE, MITOCHONDRIAL"/>
    <property type="match status" value="1"/>
</dbReference>
<dbReference type="NCBIfam" id="NF009906">
    <property type="entry name" value="PRK13369.1"/>
    <property type="match status" value="1"/>
</dbReference>
<accession>A0ABS8D6P7</accession>
<dbReference type="Gene3D" id="3.30.9.10">
    <property type="entry name" value="D-Amino Acid Oxidase, subunit A, domain 2"/>
    <property type="match status" value="1"/>
</dbReference>
<dbReference type="GO" id="GO:0004368">
    <property type="term" value="F:glycerol-3-phosphate dehydrogenase (quinone) activity"/>
    <property type="evidence" value="ECO:0007669"/>
    <property type="project" value="UniProtKB-EC"/>
</dbReference>
<evidence type="ECO:0000313" key="10">
    <source>
        <dbReference type="Proteomes" id="UP001165395"/>
    </source>
</evidence>
<comment type="catalytic activity">
    <reaction evidence="6">
        <text>a quinone + sn-glycerol 3-phosphate = dihydroxyacetone phosphate + a quinol</text>
        <dbReference type="Rhea" id="RHEA:18977"/>
        <dbReference type="ChEBI" id="CHEBI:24646"/>
        <dbReference type="ChEBI" id="CHEBI:57597"/>
        <dbReference type="ChEBI" id="CHEBI:57642"/>
        <dbReference type="ChEBI" id="CHEBI:132124"/>
        <dbReference type="EC" id="1.1.5.3"/>
    </reaction>
</comment>
<proteinExistence type="inferred from homology"/>
<keyword evidence="10" id="KW-1185">Reference proteome</keyword>
<dbReference type="RefSeq" id="WP_227180657.1">
    <property type="nucleotide sequence ID" value="NZ_JAJBZT010000005.1"/>
</dbReference>
<organism evidence="9 10">
    <name type="scientific">Leeia speluncae</name>
    <dbReference type="NCBI Taxonomy" id="2884804"/>
    <lineage>
        <taxon>Bacteria</taxon>
        <taxon>Pseudomonadati</taxon>
        <taxon>Pseudomonadota</taxon>
        <taxon>Betaproteobacteria</taxon>
        <taxon>Neisseriales</taxon>
        <taxon>Leeiaceae</taxon>
        <taxon>Leeia</taxon>
    </lineage>
</organism>
<dbReference type="Proteomes" id="UP001165395">
    <property type="component" value="Unassembled WGS sequence"/>
</dbReference>
<dbReference type="EMBL" id="JAJBZT010000005">
    <property type="protein sequence ID" value="MCB6183875.1"/>
    <property type="molecule type" value="Genomic_DNA"/>
</dbReference>
<dbReference type="Pfam" id="PF01266">
    <property type="entry name" value="DAO"/>
    <property type="match status" value="1"/>
</dbReference>
<dbReference type="PRINTS" id="PR01001">
    <property type="entry name" value="FADG3PDH"/>
</dbReference>
<dbReference type="InterPro" id="IPR038299">
    <property type="entry name" value="DAO_C_sf"/>
</dbReference>
<evidence type="ECO:0000256" key="1">
    <source>
        <dbReference type="ARBA" id="ARBA00001974"/>
    </source>
</evidence>
<evidence type="ECO:0000259" key="8">
    <source>
        <dbReference type="Pfam" id="PF16901"/>
    </source>
</evidence>
<keyword evidence="3 6" id="KW-0285">Flavoprotein</keyword>
<dbReference type="Gene3D" id="3.50.50.60">
    <property type="entry name" value="FAD/NAD(P)-binding domain"/>
    <property type="match status" value="1"/>
</dbReference>
<comment type="caution">
    <text evidence="9">The sequence shown here is derived from an EMBL/GenBank/DDBJ whole genome shotgun (WGS) entry which is preliminary data.</text>
</comment>
<gene>
    <name evidence="9" type="primary">glpD</name>
    <name evidence="9" type="ORF">LIN78_10000</name>
</gene>
<evidence type="ECO:0000313" key="9">
    <source>
        <dbReference type="EMBL" id="MCB6183875.1"/>
    </source>
</evidence>